<feature type="transmembrane region" description="Helical" evidence="7">
    <location>
        <begin position="50"/>
        <end position="69"/>
    </location>
</feature>
<dbReference type="GO" id="GO:0005886">
    <property type="term" value="C:plasma membrane"/>
    <property type="evidence" value="ECO:0007669"/>
    <property type="project" value="TreeGrafter"/>
</dbReference>
<dbReference type="PRINTS" id="PR00344">
    <property type="entry name" value="BCTRLSENSOR"/>
</dbReference>
<keyword evidence="7" id="KW-1133">Transmembrane helix</keyword>
<dbReference type="Pfam" id="PF02518">
    <property type="entry name" value="HATPase_c"/>
    <property type="match status" value="1"/>
</dbReference>
<comment type="caution">
    <text evidence="9">The sequence shown here is derived from an EMBL/GenBank/DDBJ whole genome shotgun (WGS) entry which is preliminary data.</text>
</comment>
<dbReference type="InterPro" id="IPR050980">
    <property type="entry name" value="2C_sensor_his_kinase"/>
</dbReference>
<dbReference type="Gene3D" id="3.30.565.10">
    <property type="entry name" value="Histidine kinase-like ATPase, C-terminal domain"/>
    <property type="match status" value="1"/>
</dbReference>
<evidence type="ECO:0000256" key="2">
    <source>
        <dbReference type="ARBA" id="ARBA00012438"/>
    </source>
</evidence>
<evidence type="ECO:0000256" key="6">
    <source>
        <dbReference type="ARBA" id="ARBA00022840"/>
    </source>
</evidence>
<organism evidence="9 10">
    <name type="scientific">Shewanella gelidii</name>
    <dbReference type="NCBI Taxonomy" id="1642821"/>
    <lineage>
        <taxon>Bacteria</taxon>
        <taxon>Pseudomonadati</taxon>
        <taxon>Pseudomonadota</taxon>
        <taxon>Gammaproteobacteria</taxon>
        <taxon>Alteromonadales</taxon>
        <taxon>Shewanellaceae</taxon>
        <taxon>Shewanella</taxon>
    </lineage>
</organism>
<dbReference type="PANTHER" id="PTHR44936:SF10">
    <property type="entry name" value="SENSOR PROTEIN RSTB"/>
    <property type="match status" value="1"/>
</dbReference>
<protein>
    <recommendedName>
        <fullName evidence="2">histidine kinase</fullName>
        <ecNumber evidence="2">2.7.13.3</ecNumber>
    </recommendedName>
</protein>
<dbReference type="PROSITE" id="PS50109">
    <property type="entry name" value="HIS_KIN"/>
    <property type="match status" value="1"/>
</dbReference>
<evidence type="ECO:0000256" key="5">
    <source>
        <dbReference type="ARBA" id="ARBA00022777"/>
    </source>
</evidence>
<dbReference type="SMART" id="SM00387">
    <property type="entry name" value="HATPase_c"/>
    <property type="match status" value="1"/>
</dbReference>
<keyword evidence="10" id="KW-1185">Reference proteome</keyword>
<evidence type="ECO:0000259" key="8">
    <source>
        <dbReference type="PROSITE" id="PS50109"/>
    </source>
</evidence>
<feature type="domain" description="Histidine kinase" evidence="8">
    <location>
        <begin position="185"/>
        <end position="391"/>
    </location>
</feature>
<reference evidence="9" key="2">
    <citation type="submission" date="2020-09" db="EMBL/GenBank/DDBJ databases">
        <authorList>
            <person name="Sun Q."/>
            <person name="Ohkuma M."/>
        </authorList>
    </citation>
    <scope>NUCLEOTIDE SEQUENCE</scope>
    <source>
        <strain evidence="9">JCM 30804</strain>
    </source>
</reference>
<dbReference type="InterPro" id="IPR003594">
    <property type="entry name" value="HATPase_dom"/>
</dbReference>
<reference evidence="9" key="1">
    <citation type="journal article" date="2014" name="Int. J. Syst. Evol. Microbiol.">
        <title>Complete genome sequence of Corynebacterium casei LMG S-19264T (=DSM 44701T), isolated from a smear-ripened cheese.</title>
        <authorList>
            <consortium name="US DOE Joint Genome Institute (JGI-PGF)"/>
            <person name="Walter F."/>
            <person name="Albersmeier A."/>
            <person name="Kalinowski J."/>
            <person name="Ruckert C."/>
        </authorList>
    </citation>
    <scope>NUCLEOTIDE SEQUENCE</scope>
    <source>
        <strain evidence="9">JCM 30804</strain>
    </source>
</reference>
<dbReference type="GO" id="GO:0005524">
    <property type="term" value="F:ATP binding"/>
    <property type="evidence" value="ECO:0007669"/>
    <property type="project" value="UniProtKB-KW"/>
</dbReference>
<evidence type="ECO:0000256" key="1">
    <source>
        <dbReference type="ARBA" id="ARBA00000085"/>
    </source>
</evidence>
<feature type="transmembrane region" description="Helical" evidence="7">
    <location>
        <begin position="135"/>
        <end position="153"/>
    </location>
</feature>
<dbReference type="Proteomes" id="UP000613743">
    <property type="component" value="Unassembled WGS sequence"/>
</dbReference>
<dbReference type="EMBL" id="BMPZ01000003">
    <property type="protein sequence ID" value="GGI80408.1"/>
    <property type="molecule type" value="Genomic_DNA"/>
</dbReference>
<keyword evidence="7" id="KW-0812">Transmembrane</keyword>
<dbReference type="EC" id="2.7.13.3" evidence="2"/>
<gene>
    <name evidence="9" type="primary">prrB</name>
    <name evidence="9" type="ORF">GCM10009332_17200</name>
</gene>
<dbReference type="InterPro" id="IPR005467">
    <property type="entry name" value="His_kinase_dom"/>
</dbReference>
<evidence type="ECO:0000256" key="3">
    <source>
        <dbReference type="ARBA" id="ARBA00022679"/>
    </source>
</evidence>
<evidence type="ECO:0000313" key="9">
    <source>
        <dbReference type="EMBL" id="GGI80408.1"/>
    </source>
</evidence>
<keyword evidence="3" id="KW-0808">Transferase</keyword>
<name>A0A917JPL4_9GAMM</name>
<evidence type="ECO:0000256" key="4">
    <source>
        <dbReference type="ARBA" id="ARBA00022741"/>
    </source>
</evidence>
<evidence type="ECO:0000313" key="10">
    <source>
        <dbReference type="Proteomes" id="UP000613743"/>
    </source>
</evidence>
<dbReference type="GO" id="GO:0000155">
    <property type="term" value="F:phosphorelay sensor kinase activity"/>
    <property type="evidence" value="ECO:0007669"/>
    <property type="project" value="TreeGrafter"/>
</dbReference>
<accession>A0A917JPL4</accession>
<keyword evidence="6" id="KW-0067">ATP-binding</keyword>
<sequence>MIFKLLLTFFAADTFGLTLQQVPLNWALVLEAIFLAMTFKLRLPLLKQENALFIALLLDTLFWITWLYFSGGATNAFISMLLLPIALAAVMLPMWAPWVLSGLSVCAYSAMIFAVPDHHMQMHGMDMSSHYQGMWFNFVISALVMTSSVALIAKRVRKQDQELAKIREGQLRQEQLLALGTASAQMAHQLATPMFSMRLLIDELQDEAAQPQELVEEMDGALKRCEDALGELRLATDVIRSGHQQTLPVLELVSSFKQKLDLFMPQTEVDYEMKLADDHLKVQSDTSLLPALLALAENAARASQEHIGQPRVSFSVERNKQSLLIRIRDYGAGIDNELLNQLGHHLVQNPKGLGVSLMLSHASLERIGGRLMLSHHQSGGSVATVTLPLSKDLQ</sequence>
<comment type="catalytic activity">
    <reaction evidence="1">
        <text>ATP + protein L-histidine = ADP + protein N-phospho-L-histidine.</text>
        <dbReference type="EC" id="2.7.13.3"/>
    </reaction>
</comment>
<proteinExistence type="predicted"/>
<dbReference type="AlphaFoldDB" id="A0A917JPL4"/>
<keyword evidence="5 9" id="KW-0418">Kinase</keyword>
<dbReference type="Gene3D" id="1.10.287.130">
    <property type="match status" value="1"/>
</dbReference>
<dbReference type="PANTHER" id="PTHR44936">
    <property type="entry name" value="SENSOR PROTEIN CREC"/>
    <property type="match status" value="1"/>
</dbReference>
<evidence type="ECO:0000256" key="7">
    <source>
        <dbReference type="SAM" id="Phobius"/>
    </source>
</evidence>
<feature type="transmembrane region" description="Helical" evidence="7">
    <location>
        <begin position="75"/>
        <end position="92"/>
    </location>
</feature>
<keyword evidence="7" id="KW-0472">Membrane</keyword>
<dbReference type="InterPro" id="IPR036890">
    <property type="entry name" value="HATPase_C_sf"/>
</dbReference>
<dbReference type="InterPro" id="IPR004358">
    <property type="entry name" value="Sig_transdc_His_kin-like_C"/>
</dbReference>
<keyword evidence="4" id="KW-0547">Nucleotide-binding</keyword>
<dbReference type="SUPFAM" id="SSF55874">
    <property type="entry name" value="ATPase domain of HSP90 chaperone/DNA topoisomerase II/histidine kinase"/>
    <property type="match status" value="1"/>
</dbReference>